<evidence type="ECO:0000256" key="8">
    <source>
        <dbReference type="ARBA" id="ARBA00023157"/>
    </source>
</evidence>
<dbReference type="GO" id="GO:0016779">
    <property type="term" value="F:nucleotidyltransferase activity"/>
    <property type="evidence" value="ECO:0007669"/>
    <property type="project" value="UniProtKB-KW"/>
</dbReference>
<keyword evidence="5 10" id="KW-0732">Signal</keyword>
<evidence type="ECO:0000256" key="5">
    <source>
        <dbReference type="ARBA" id="ARBA00022729"/>
    </source>
</evidence>
<dbReference type="InterPro" id="IPR000768">
    <property type="entry name" value="ART"/>
</dbReference>
<dbReference type="Proteomes" id="UP000269221">
    <property type="component" value="Unassembled WGS sequence"/>
</dbReference>
<evidence type="ECO:0000256" key="11">
    <source>
        <dbReference type="SAM" id="MobiDB-lite"/>
    </source>
</evidence>
<proteinExistence type="inferred from homology"/>
<protein>
    <recommendedName>
        <fullName evidence="10">NAD(P)(+)--arginine ADP-ribosyltransferase</fullName>
        <ecNumber evidence="10">2.4.2.31</ecNumber>
    </recommendedName>
    <alternativeName>
        <fullName evidence="10">Mono(ADP-ribosyl)transferase</fullName>
    </alternativeName>
</protein>
<dbReference type="Pfam" id="PF01129">
    <property type="entry name" value="ART"/>
    <property type="match status" value="2"/>
</dbReference>
<evidence type="ECO:0000256" key="1">
    <source>
        <dbReference type="ARBA" id="ARBA00009558"/>
    </source>
</evidence>
<evidence type="ECO:0000256" key="2">
    <source>
        <dbReference type="ARBA" id="ARBA00022676"/>
    </source>
</evidence>
<organism evidence="12 13">
    <name type="scientific">Hirundo rustica rustica</name>
    <dbReference type="NCBI Taxonomy" id="333673"/>
    <lineage>
        <taxon>Eukaryota</taxon>
        <taxon>Metazoa</taxon>
        <taxon>Chordata</taxon>
        <taxon>Craniata</taxon>
        <taxon>Vertebrata</taxon>
        <taxon>Euteleostomi</taxon>
        <taxon>Archelosauria</taxon>
        <taxon>Archosauria</taxon>
        <taxon>Dinosauria</taxon>
        <taxon>Saurischia</taxon>
        <taxon>Theropoda</taxon>
        <taxon>Coelurosauria</taxon>
        <taxon>Aves</taxon>
        <taxon>Neognathae</taxon>
        <taxon>Neoaves</taxon>
        <taxon>Telluraves</taxon>
        <taxon>Australaves</taxon>
        <taxon>Passeriformes</taxon>
        <taxon>Sylvioidea</taxon>
        <taxon>Hirundinidae</taxon>
        <taxon>Hirundo</taxon>
    </lineage>
</organism>
<feature type="chain" id="PRO_5017851223" description="NAD(P)(+)--arginine ADP-ribosyltransferase" evidence="10">
    <location>
        <begin position="21"/>
        <end position="233"/>
    </location>
</feature>
<evidence type="ECO:0000256" key="7">
    <source>
        <dbReference type="ARBA" id="ARBA00023027"/>
    </source>
</evidence>
<keyword evidence="13" id="KW-1185">Reference proteome</keyword>
<keyword evidence="2 10" id="KW-0328">Glycosyltransferase</keyword>
<evidence type="ECO:0000256" key="6">
    <source>
        <dbReference type="ARBA" id="ARBA00022857"/>
    </source>
</evidence>
<dbReference type="AlphaFoldDB" id="A0A3M0LBN0"/>
<evidence type="ECO:0000313" key="13">
    <source>
        <dbReference type="Proteomes" id="UP000269221"/>
    </source>
</evidence>
<evidence type="ECO:0000313" key="12">
    <source>
        <dbReference type="EMBL" id="RMC22909.1"/>
    </source>
</evidence>
<dbReference type="InterPro" id="IPR050999">
    <property type="entry name" value="ADP-ribosyltransferase_ARG"/>
</dbReference>
<dbReference type="PANTHER" id="PTHR10339">
    <property type="entry name" value="ADP-RIBOSYLTRANSFERASE"/>
    <property type="match status" value="1"/>
</dbReference>
<dbReference type="EMBL" id="QRBI01000009">
    <property type="protein sequence ID" value="RMC22909.1"/>
    <property type="molecule type" value="Genomic_DNA"/>
</dbReference>
<evidence type="ECO:0000256" key="4">
    <source>
        <dbReference type="ARBA" id="ARBA00022695"/>
    </source>
</evidence>
<name>A0A3M0LBN0_HIRRU</name>
<feature type="region of interest" description="Disordered" evidence="11">
    <location>
        <begin position="92"/>
        <end position="125"/>
    </location>
</feature>
<sequence length="233" mass="24415">MTPLPPALLALLAAALTALTAPPAPTAPTAVPTEAPAAEATLDMSPESFDDRYRGCSGAMAAALPALNRSEQRGLFAEAWASAAAEWRARAASASSPALPRGPVPEPRRGPAGLHRAAAAAPGLQPRRAAARRLRPPFPLQGAALPAHLGAGGAQGGRRRRCHRAFRGLRGLRFRARRGDRVRLGGFASASRRNESARAFGTDTFFQVRGDWGILGNICGFLVICGVEFWSGL</sequence>
<keyword evidence="4" id="KW-0548">Nucleotidyltransferase</keyword>
<dbReference type="Gene3D" id="3.90.176.10">
    <property type="entry name" value="Toxin ADP-ribosyltransferase, Chain A, domain 1"/>
    <property type="match status" value="2"/>
</dbReference>
<evidence type="ECO:0000256" key="9">
    <source>
        <dbReference type="ARBA" id="ARBA00047597"/>
    </source>
</evidence>
<evidence type="ECO:0000256" key="10">
    <source>
        <dbReference type="RuleBase" id="RU361228"/>
    </source>
</evidence>
<comment type="caution">
    <text evidence="12">The sequence shown here is derived from an EMBL/GenBank/DDBJ whole genome shotgun (WGS) entry which is preliminary data.</text>
</comment>
<keyword evidence="3 10" id="KW-0808">Transferase</keyword>
<dbReference type="PRINTS" id="PR00970">
    <property type="entry name" value="RIBTRNSFRASE"/>
</dbReference>
<dbReference type="GO" id="GO:0003950">
    <property type="term" value="F:NAD+ poly-ADP-ribosyltransferase activity"/>
    <property type="evidence" value="ECO:0007669"/>
    <property type="project" value="TreeGrafter"/>
</dbReference>
<comment type="similarity">
    <text evidence="1 10">Belongs to the Arg-specific ADP-ribosyltransferase family.</text>
</comment>
<feature type="compositionally biased region" description="Low complexity" evidence="11">
    <location>
        <begin position="110"/>
        <end position="125"/>
    </location>
</feature>
<evidence type="ECO:0000256" key="3">
    <source>
        <dbReference type="ARBA" id="ARBA00022679"/>
    </source>
</evidence>
<gene>
    <name evidence="12" type="ORF">DUI87_00078</name>
</gene>
<accession>A0A3M0LBN0</accession>
<keyword evidence="6 10" id="KW-0521">NADP</keyword>
<comment type="catalytic activity">
    <reaction evidence="9 10">
        <text>L-arginyl-[protein] + NAD(+) = N(omega)-(ADP-D-ribosyl)-L-arginyl-[protein] + nicotinamide + H(+)</text>
        <dbReference type="Rhea" id="RHEA:19149"/>
        <dbReference type="Rhea" id="RHEA-COMP:10532"/>
        <dbReference type="Rhea" id="RHEA-COMP:15087"/>
        <dbReference type="ChEBI" id="CHEBI:15378"/>
        <dbReference type="ChEBI" id="CHEBI:17154"/>
        <dbReference type="ChEBI" id="CHEBI:29965"/>
        <dbReference type="ChEBI" id="CHEBI:57540"/>
        <dbReference type="ChEBI" id="CHEBI:142554"/>
        <dbReference type="EC" id="2.4.2.31"/>
    </reaction>
</comment>
<keyword evidence="8" id="KW-1015">Disulfide bond</keyword>
<dbReference type="EC" id="2.4.2.31" evidence="10"/>
<dbReference type="GO" id="GO:0106274">
    <property type="term" value="F:NAD+-protein-arginine ADP-ribosyltransferase activity"/>
    <property type="evidence" value="ECO:0007669"/>
    <property type="project" value="UniProtKB-EC"/>
</dbReference>
<keyword evidence="7 10" id="KW-0520">NAD</keyword>
<feature type="signal peptide" evidence="10">
    <location>
        <begin position="1"/>
        <end position="20"/>
    </location>
</feature>
<dbReference type="SUPFAM" id="SSF56399">
    <property type="entry name" value="ADP-ribosylation"/>
    <property type="match status" value="2"/>
</dbReference>
<reference evidence="12 13" key="1">
    <citation type="submission" date="2018-07" db="EMBL/GenBank/DDBJ databases">
        <title>A high quality draft genome assembly of the barn swallow (H. rustica rustica).</title>
        <authorList>
            <person name="Formenti G."/>
            <person name="Chiara M."/>
            <person name="Poveda L."/>
            <person name="Francoijs K.-J."/>
            <person name="Bonisoli-Alquati A."/>
            <person name="Canova L."/>
            <person name="Gianfranceschi L."/>
            <person name="Horner D.S."/>
            <person name="Saino N."/>
        </authorList>
    </citation>
    <scope>NUCLEOTIDE SEQUENCE [LARGE SCALE GENOMIC DNA]</scope>
    <source>
        <strain evidence="12">Chelidonia</strain>
        <tissue evidence="12">Blood</tissue>
    </source>
</reference>
<dbReference type="PANTHER" id="PTHR10339:SF19">
    <property type="entry name" value="GPI-LINKED NAD(P)(+)--ARGININE ADP-RIBOSYLTRANSFERASE 1"/>
    <property type="match status" value="1"/>
</dbReference>
<dbReference type="STRING" id="333673.A0A3M0LBN0"/>